<proteinExistence type="predicted"/>
<keyword evidence="1" id="KW-1133">Transmembrane helix</keyword>
<dbReference type="EMBL" id="JAGGMS010000001">
    <property type="protein sequence ID" value="MBP2182686.1"/>
    <property type="molecule type" value="Genomic_DNA"/>
</dbReference>
<feature type="transmembrane region" description="Helical" evidence="1">
    <location>
        <begin position="48"/>
        <end position="67"/>
    </location>
</feature>
<accession>A0ABS4PTC6</accession>
<keyword evidence="1" id="KW-0812">Transmembrane</keyword>
<keyword evidence="1" id="KW-0472">Membrane</keyword>
<dbReference type="Proteomes" id="UP000741013">
    <property type="component" value="Unassembled WGS sequence"/>
</dbReference>
<keyword evidence="3" id="KW-1185">Reference proteome</keyword>
<evidence type="ECO:0000313" key="3">
    <source>
        <dbReference type="Proteomes" id="UP000741013"/>
    </source>
</evidence>
<name>A0ABS4PTC6_9PSEU</name>
<evidence type="ECO:0008006" key="4">
    <source>
        <dbReference type="Google" id="ProtNLM"/>
    </source>
</evidence>
<evidence type="ECO:0000256" key="1">
    <source>
        <dbReference type="SAM" id="Phobius"/>
    </source>
</evidence>
<gene>
    <name evidence="2" type="ORF">JOM49_004212</name>
</gene>
<comment type="caution">
    <text evidence="2">The sequence shown here is derived from an EMBL/GenBank/DDBJ whole genome shotgun (WGS) entry which is preliminary data.</text>
</comment>
<evidence type="ECO:0000313" key="2">
    <source>
        <dbReference type="EMBL" id="MBP2182686.1"/>
    </source>
</evidence>
<organism evidence="2 3">
    <name type="scientific">Amycolatopsis magusensis</name>
    <dbReference type="NCBI Taxonomy" id="882444"/>
    <lineage>
        <taxon>Bacteria</taxon>
        <taxon>Bacillati</taxon>
        <taxon>Actinomycetota</taxon>
        <taxon>Actinomycetes</taxon>
        <taxon>Pseudonocardiales</taxon>
        <taxon>Pseudonocardiaceae</taxon>
        <taxon>Amycolatopsis</taxon>
    </lineage>
</organism>
<feature type="transmembrane region" description="Helical" evidence="1">
    <location>
        <begin position="74"/>
        <end position="94"/>
    </location>
</feature>
<sequence>MTAWGVVVLVAVVGWWLGASQLARLTADAHVACRADNLLPFAALGPQLWRYGSVFLFLLAGTGLLAFVDRGRRLVRVCVCLVIAGLLTWGHVAITHAVMRYSAEHGASMGMPVDSRGEYHDPCVATQAGGHASASPQRSMIGLP</sequence>
<dbReference type="RefSeq" id="WP_209665957.1">
    <property type="nucleotide sequence ID" value="NZ_JAGGMS010000001.1"/>
</dbReference>
<reference evidence="2 3" key="1">
    <citation type="submission" date="2021-03" db="EMBL/GenBank/DDBJ databases">
        <title>Sequencing the genomes of 1000 actinobacteria strains.</title>
        <authorList>
            <person name="Klenk H.-P."/>
        </authorList>
    </citation>
    <scope>NUCLEOTIDE SEQUENCE [LARGE SCALE GENOMIC DNA]</scope>
    <source>
        <strain evidence="2 3">DSM 45510</strain>
    </source>
</reference>
<protein>
    <recommendedName>
        <fullName evidence="4">DUF998 domain-containing protein</fullName>
    </recommendedName>
</protein>